<dbReference type="EMBL" id="JAEUXJ010000018">
    <property type="protein sequence ID" value="MBL6458748.1"/>
    <property type="molecule type" value="Genomic_DNA"/>
</dbReference>
<feature type="transmembrane region" description="Helical" evidence="13">
    <location>
        <begin position="95"/>
        <end position="119"/>
    </location>
</feature>
<evidence type="ECO:0000256" key="7">
    <source>
        <dbReference type="ARBA" id="ARBA00022741"/>
    </source>
</evidence>
<accession>A0ABS1VAS0</accession>
<evidence type="ECO:0000256" key="12">
    <source>
        <dbReference type="ARBA" id="ARBA00023136"/>
    </source>
</evidence>
<keyword evidence="16" id="KW-1185">Reference proteome</keyword>
<evidence type="ECO:0000256" key="1">
    <source>
        <dbReference type="ARBA" id="ARBA00000085"/>
    </source>
</evidence>
<dbReference type="PROSITE" id="PS50109">
    <property type="entry name" value="HIS_KIN"/>
    <property type="match status" value="1"/>
</dbReference>
<keyword evidence="12 13" id="KW-0472">Membrane</keyword>
<dbReference type="InterPro" id="IPR005467">
    <property type="entry name" value="His_kinase_dom"/>
</dbReference>
<reference evidence="15 16" key="1">
    <citation type="submission" date="2021-01" db="EMBL/GenBank/DDBJ databases">
        <title>Belnapia mucosa sp. nov. and Belnapia arida sp. nov., isolated from the Tabernas Desert (Almeria, Spain).</title>
        <authorList>
            <person name="Molina-Menor E."/>
            <person name="Vidal-Verdu A."/>
            <person name="Calonge A."/>
            <person name="Satari L."/>
            <person name="Pereto Magraner J."/>
            <person name="Porcar Miralles M."/>
        </authorList>
    </citation>
    <scope>NUCLEOTIDE SEQUENCE [LARGE SCALE GENOMIC DNA]</scope>
    <source>
        <strain evidence="15 16">T6</strain>
    </source>
</reference>
<organism evidence="15 16">
    <name type="scientific">Belnapia mucosa</name>
    <dbReference type="NCBI Taxonomy" id="2804532"/>
    <lineage>
        <taxon>Bacteria</taxon>
        <taxon>Pseudomonadati</taxon>
        <taxon>Pseudomonadota</taxon>
        <taxon>Alphaproteobacteria</taxon>
        <taxon>Acetobacterales</taxon>
        <taxon>Roseomonadaceae</taxon>
        <taxon>Belnapia</taxon>
    </lineage>
</organism>
<feature type="domain" description="Histidine kinase" evidence="14">
    <location>
        <begin position="149"/>
        <end position="348"/>
    </location>
</feature>
<gene>
    <name evidence="15" type="ORF">JMJ55_25775</name>
</gene>
<dbReference type="SUPFAM" id="SSF55874">
    <property type="entry name" value="ATPase domain of HSP90 chaperone/DNA topoisomerase II/histidine kinase"/>
    <property type="match status" value="1"/>
</dbReference>
<protein>
    <recommendedName>
        <fullName evidence="3">histidine kinase</fullName>
        <ecNumber evidence="3">2.7.13.3</ecNumber>
    </recommendedName>
</protein>
<evidence type="ECO:0000256" key="8">
    <source>
        <dbReference type="ARBA" id="ARBA00022777"/>
    </source>
</evidence>
<name>A0ABS1VAS0_9PROT</name>
<dbReference type="PANTHER" id="PTHR41523:SF8">
    <property type="entry name" value="ETHYLENE RESPONSE SENSOR PROTEIN"/>
    <property type="match status" value="1"/>
</dbReference>
<evidence type="ECO:0000256" key="11">
    <source>
        <dbReference type="ARBA" id="ARBA00023012"/>
    </source>
</evidence>
<dbReference type="InterPro" id="IPR025201">
    <property type="entry name" value="KdpD_TM"/>
</dbReference>
<keyword evidence="10 13" id="KW-1133">Transmembrane helix</keyword>
<dbReference type="Pfam" id="PF02518">
    <property type="entry name" value="HATPase_c"/>
    <property type="match status" value="1"/>
</dbReference>
<dbReference type="InterPro" id="IPR036890">
    <property type="entry name" value="HATPase_C_sf"/>
</dbReference>
<evidence type="ECO:0000256" key="10">
    <source>
        <dbReference type="ARBA" id="ARBA00022989"/>
    </source>
</evidence>
<keyword evidence="9" id="KW-0067">ATP-binding</keyword>
<dbReference type="InterPro" id="IPR003594">
    <property type="entry name" value="HATPase_dom"/>
</dbReference>
<sequence length="350" mass="37293">MERLFLLAARSRGLPIWARYSATTLIVLACFGLRLLVFGWGPGQPYLLFFPAVILAGVFFDRGTGVYAALLSSLLAVCFMVQPQGILRIADPTDLLALLLFLAISVFTAFLLESLHIALTSLARERTSLAAANAELAGVAKARGTLLSEAVHRARNDLQRLAATLRLQAGAAVEPAARQVLAEASGRIMGLARINARLDYHREDGHAEVAIRGFLEGLIQDIREVALNLAPVALVVRAEDHLVPMARAVPIGLSVNELVGNALKYAFPGDMEGQVVIGFRREGEDFILTVEDNGIGSDGAVAPHGSGLGTRIARALAGQLGGHLESGSAFPGSNRPGLRWVMRFPCHGPA</sequence>
<dbReference type="Gene3D" id="3.30.565.10">
    <property type="entry name" value="Histidine kinase-like ATPase, C-terminal domain"/>
    <property type="match status" value="1"/>
</dbReference>
<evidence type="ECO:0000256" key="3">
    <source>
        <dbReference type="ARBA" id="ARBA00012438"/>
    </source>
</evidence>
<dbReference type="PANTHER" id="PTHR41523">
    <property type="entry name" value="TWO-COMPONENT SYSTEM SENSOR PROTEIN"/>
    <property type="match status" value="1"/>
</dbReference>
<keyword evidence="11" id="KW-0902">Two-component regulatory system</keyword>
<keyword evidence="7" id="KW-0547">Nucleotide-binding</keyword>
<dbReference type="PROSITE" id="PS51257">
    <property type="entry name" value="PROKAR_LIPOPROTEIN"/>
    <property type="match status" value="1"/>
</dbReference>
<evidence type="ECO:0000256" key="9">
    <source>
        <dbReference type="ARBA" id="ARBA00022840"/>
    </source>
</evidence>
<evidence type="ECO:0000256" key="5">
    <source>
        <dbReference type="ARBA" id="ARBA00022679"/>
    </source>
</evidence>
<comment type="caution">
    <text evidence="15">The sequence shown here is derived from an EMBL/GenBank/DDBJ whole genome shotgun (WGS) entry which is preliminary data.</text>
</comment>
<comment type="subcellular location">
    <subcellularLocation>
        <location evidence="2">Membrane</location>
        <topology evidence="2">Multi-pass membrane protein</topology>
    </subcellularLocation>
</comment>
<evidence type="ECO:0000313" key="16">
    <source>
        <dbReference type="Proteomes" id="UP000606490"/>
    </source>
</evidence>
<dbReference type="InterPro" id="IPR011495">
    <property type="entry name" value="Sig_transdc_His_kin_sub2_dim/P"/>
</dbReference>
<dbReference type="Pfam" id="PF07568">
    <property type="entry name" value="HisKA_2"/>
    <property type="match status" value="1"/>
</dbReference>
<keyword evidence="6 13" id="KW-0812">Transmembrane</keyword>
<keyword evidence="8" id="KW-0418">Kinase</keyword>
<keyword evidence="4" id="KW-0597">Phosphoprotein</keyword>
<keyword evidence="5" id="KW-0808">Transferase</keyword>
<evidence type="ECO:0000256" key="2">
    <source>
        <dbReference type="ARBA" id="ARBA00004141"/>
    </source>
</evidence>
<dbReference type="Pfam" id="PF13493">
    <property type="entry name" value="DUF4118"/>
    <property type="match status" value="1"/>
</dbReference>
<dbReference type="InterPro" id="IPR038318">
    <property type="entry name" value="KdpD_sf"/>
</dbReference>
<dbReference type="SMART" id="SM00387">
    <property type="entry name" value="HATPase_c"/>
    <property type="match status" value="1"/>
</dbReference>
<dbReference type="Proteomes" id="UP000606490">
    <property type="component" value="Unassembled WGS sequence"/>
</dbReference>
<evidence type="ECO:0000256" key="6">
    <source>
        <dbReference type="ARBA" id="ARBA00022692"/>
    </source>
</evidence>
<feature type="transmembrane region" description="Helical" evidence="13">
    <location>
        <begin position="43"/>
        <end position="60"/>
    </location>
</feature>
<dbReference type="RefSeq" id="WP_202828489.1">
    <property type="nucleotide sequence ID" value="NZ_JAEUXJ010000018.1"/>
</dbReference>
<evidence type="ECO:0000313" key="15">
    <source>
        <dbReference type="EMBL" id="MBL6458748.1"/>
    </source>
</evidence>
<feature type="transmembrane region" description="Helical" evidence="13">
    <location>
        <begin position="67"/>
        <end position="89"/>
    </location>
</feature>
<evidence type="ECO:0000259" key="14">
    <source>
        <dbReference type="PROSITE" id="PS50109"/>
    </source>
</evidence>
<feature type="transmembrane region" description="Helical" evidence="13">
    <location>
        <begin position="20"/>
        <end position="37"/>
    </location>
</feature>
<dbReference type="EC" id="2.7.13.3" evidence="3"/>
<comment type="catalytic activity">
    <reaction evidence="1">
        <text>ATP + protein L-histidine = ADP + protein N-phospho-L-histidine.</text>
        <dbReference type="EC" id="2.7.13.3"/>
    </reaction>
</comment>
<evidence type="ECO:0000256" key="4">
    <source>
        <dbReference type="ARBA" id="ARBA00022553"/>
    </source>
</evidence>
<dbReference type="Gene3D" id="1.20.120.620">
    <property type="entry name" value="Backbone structure of the membrane domain of e. Coli histidine kinase receptor kdpd"/>
    <property type="match status" value="1"/>
</dbReference>
<proteinExistence type="predicted"/>
<evidence type="ECO:0000256" key="13">
    <source>
        <dbReference type="SAM" id="Phobius"/>
    </source>
</evidence>